<accession>A0A176T8V3</accession>
<name>A0A176T8V3_9FLAO</name>
<dbReference type="EMBL" id="LVWE01000050">
    <property type="protein sequence ID" value="OAD44394.1"/>
    <property type="molecule type" value="Genomic_DNA"/>
</dbReference>
<proteinExistence type="predicted"/>
<evidence type="ECO:0000256" key="1">
    <source>
        <dbReference type="SAM" id="SignalP"/>
    </source>
</evidence>
<protein>
    <recommendedName>
        <fullName evidence="2">DUF6268 domain-containing protein</fullName>
    </recommendedName>
</protein>
<dbReference type="SUPFAM" id="SSF56925">
    <property type="entry name" value="OMPA-like"/>
    <property type="match status" value="1"/>
</dbReference>
<dbReference type="Proteomes" id="UP000076923">
    <property type="component" value="Unassembled WGS sequence"/>
</dbReference>
<evidence type="ECO:0000259" key="2">
    <source>
        <dbReference type="Pfam" id="PF19783"/>
    </source>
</evidence>
<evidence type="ECO:0000313" key="4">
    <source>
        <dbReference type="Proteomes" id="UP000076923"/>
    </source>
</evidence>
<dbReference type="STRING" id="1333662.LPB303_12145"/>
<sequence>MKKCLIVLILFISFLANAQLTDLARIEYSFIPKKKSDDQYTRLRALFNYPIKIKEDSYLIIGSEFNRIFLNLKDEYPFDTSLLENINVIDFNLAFTHKISDNWRVAYSFTPRLAATLTKKITNEDFFINGGLFFIKDRTKDKSLAKPYRLTLGLTYNTTAGVPFPLPLINYFRQVDDKWSYTIGVPKMNLKYKINPVNSLQSFVGLDGYFAHLKTPIIIDNKEADNISLSVLVAGLGYEYQFTKHLVLFAYSGYTVRLSNVLRDKDRKNVYTLDDVNAFYLRTGIKFKI</sequence>
<dbReference type="InterPro" id="IPR011250">
    <property type="entry name" value="OMP/PagP_B-barrel"/>
</dbReference>
<dbReference type="AlphaFoldDB" id="A0A176T8V3"/>
<dbReference type="Pfam" id="PF19783">
    <property type="entry name" value="DUF6268"/>
    <property type="match status" value="1"/>
</dbReference>
<dbReference type="InterPro" id="IPR046235">
    <property type="entry name" value="DUF6268"/>
</dbReference>
<feature type="domain" description="DUF6268" evidence="2">
    <location>
        <begin position="37"/>
        <end position="288"/>
    </location>
</feature>
<reference evidence="3 4" key="1">
    <citation type="submission" date="2016-02" db="EMBL/GenBank/DDBJ databases">
        <title>Draft genome sequence of Polaribacter atrinae KACC17473.</title>
        <authorList>
            <person name="Shin S.-K."/>
            <person name="Yi H."/>
        </authorList>
    </citation>
    <scope>NUCLEOTIDE SEQUENCE [LARGE SCALE GENOMIC DNA]</scope>
    <source>
        <strain evidence="3 4">KACC 17473</strain>
    </source>
</reference>
<feature type="signal peptide" evidence="1">
    <location>
        <begin position="1"/>
        <end position="18"/>
    </location>
</feature>
<dbReference type="OrthoDB" id="1114906at2"/>
<keyword evidence="4" id="KW-1185">Reference proteome</keyword>
<evidence type="ECO:0000313" key="3">
    <source>
        <dbReference type="EMBL" id="OAD44394.1"/>
    </source>
</evidence>
<dbReference type="RefSeq" id="WP_068450547.1">
    <property type="nucleotide sequence ID" value="NZ_CAXHZY010000026.1"/>
</dbReference>
<comment type="caution">
    <text evidence="3">The sequence shown here is derived from an EMBL/GenBank/DDBJ whole genome shotgun (WGS) entry which is preliminary data.</text>
</comment>
<gene>
    <name evidence="3" type="ORF">LPB303_12145</name>
</gene>
<organism evidence="3 4">
    <name type="scientific">Polaribacter atrinae</name>
    <dbReference type="NCBI Taxonomy" id="1333662"/>
    <lineage>
        <taxon>Bacteria</taxon>
        <taxon>Pseudomonadati</taxon>
        <taxon>Bacteroidota</taxon>
        <taxon>Flavobacteriia</taxon>
        <taxon>Flavobacteriales</taxon>
        <taxon>Flavobacteriaceae</taxon>
    </lineage>
</organism>
<keyword evidence="1" id="KW-0732">Signal</keyword>
<feature type="chain" id="PRO_5008049714" description="DUF6268 domain-containing protein" evidence="1">
    <location>
        <begin position="19"/>
        <end position="289"/>
    </location>
</feature>